<keyword evidence="3 5" id="KW-0238">DNA-binding</keyword>
<dbReference type="GO" id="GO:0003677">
    <property type="term" value="F:DNA binding"/>
    <property type="evidence" value="ECO:0007669"/>
    <property type="project" value="UniProtKB-UniRule"/>
</dbReference>
<dbReference type="OrthoDB" id="1098628at2"/>
<feature type="domain" description="Core-binding (CB)" evidence="7">
    <location>
        <begin position="109"/>
        <end position="192"/>
    </location>
</feature>
<dbReference type="PROSITE" id="PS51898">
    <property type="entry name" value="TYR_RECOMBINASE"/>
    <property type="match status" value="1"/>
</dbReference>
<sequence length="407" mass="47935">MASTTFVLKEPTSKDETLVYMLFRFNNKRLKFSTGEKILPKFWNPEKQRAKETKQFPDYLEFNTRLDNCESAIKTVHRRLVNDKILPTVANLKEELLKELLDEEEQEGMTLFKFIEELIKTTSKRPNTIKNYKQAQARLTEYRTARKRKLDFEDINLDFYYDFTKYLQDKKYSVNSIAGFIRNIKVFMNEATDRGINKNLEYLNKRFKVVEEHADAVYLTQDELKKIYELDLSNNERLDRVRDLFIVGCYTGLRFSDLEYVTQENFIKDNTQIRLKTQKTGGVVVIPVHKFVKQIYDKYFGVLPTSISNQKMNDYIKEVAELAKIEDKVLISITKGGKREQSSHLKHELISTHTARRSFATNLYLADVPAITIMKITGHKTEKAFMKYIRLSQEENADKLINHPFFN</sequence>
<dbReference type="AlphaFoldDB" id="A0A239J321"/>
<reference evidence="9" key="1">
    <citation type="submission" date="2017-06" db="EMBL/GenBank/DDBJ databases">
        <authorList>
            <person name="Varghese N."/>
            <person name="Submissions S."/>
        </authorList>
    </citation>
    <scope>NUCLEOTIDE SEQUENCE [LARGE SCALE GENOMIC DNA]</scope>
    <source>
        <strain evidence="9">NKM1</strain>
    </source>
</reference>
<evidence type="ECO:0000256" key="4">
    <source>
        <dbReference type="ARBA" id="ARBA00023172"/>
    </source>
</evidence>
<dbReference type="PROSITE" id="PS51900">
    <property type="entry name" value="CB"/>
    <property type="match status" value="1"/>
</dbReference>
<dbReference type="PANTHER" id="PTHR30349">
    <property type="entry name" value="PHAGE INTEGRASE-RELATED"/>
    <property type="match status" value="1"/>
</dbReference>
<dbReference type="Proteomes" id="UP000198432">
    <property type="component" value="Unassembled WGS sequence"/>
</dbReference>
<dbReference type="InterPro" id="IPR013762">
    <property type="entry name" value="Integrase-like_cat_sf"/>
</dbReference>
<evidence type="ECO:0000259" key="7">
    <source>
        <dbReference type="PROSITE" id="PS51900"/>
    </source>
</evidence>
<dbReference type="InterPro" id="IPR044068">
    <property type="entry name" value="CB"/>
</dbReference>
<dbReference type="InterPro" id="IPR035386">
    <property type="entry name" value="Arm-DNA-bind_5"/>
</dbReference>
<dbReference type="GO" id="GO:0015074">
    <property type="term" value="P:DNA integration"/>
    <property type="evidence" value="ECO:0007669"/>
    <property type="project" value="UniProtKB-KW"/>
</dbReference>
<dbReference type="GO" id="GO:0006310">
    <property type="term" value="P:DNA recombination"/>
    <property type="evidence" value="ECO:0007669"/>
    <property type="project" value="UniProtKB-KW"/>
</dbReference>
<organism evidence="8 9">
    <name type="scientific">Pontibacter ummariensis</name>
    <dbReference type="NCBI Taxonomy" id="1610492"/>
    <lineage>
        <taxon>Bacteria</taxon>
        <taxon>Pseudomonadati</taxon>
        <taxon>Bacteroidota</taxon>
        <taxon>Cytophagia</taxon>
        <taxon>Cytophagales</taxon>
        <taxon>Hymenobacteraceae</taxon>
        <taxon>Pontibacter</taxon>
    </lineage>
</organism>
<comment type="similarity">
    <text evidence="1">Belongs to the 'phage' integrase family.</text>
</comment>
<dbReference type="InterPro" id="IPR002104">
    <property type="entry name" value="Integrase_catalytic"/>
</dbReference>
<feature type="domain" description="Tyr recombinase" evidence="6">
    <location>
        <begin position="214"/>
        <end position="401"/>
    </location>
</feature>
<dbReference type="InterPro" id="IPR011010">
    <property type="entry name" value="DNA_brk_join_enz"/>
</dbReference>
<evidence type="ECO:0000313" key="8">
    <source>
        <dbReference type="EMBL" id="SNT00436.1"/>
    </source>
</evidence>
<evidence type="ECO:0000256" key="1">
    <source>
        <dbReference type="ARBA" id="ARBA00008857"/>
    </source>
</evidence>
<evidence type="ECO:0000256" key="5">
    <source>
        <dbReference type="PROSITE-ProRule" id="PRU01248"/>
    </source>
</evidence>
<protein>
    <submittedName>
        <fullName evidence="8">Site-specific recombinase XerD</fullName>
    </submittedName>
</protein>
<dbReference type="PANTHER" id="PTHR30349:SF64">
    <property type="entry name" value="PROPHAGE INTEGRASE INTD-RELATED"/>
    <property type="match status" value="1"/>
</dbReference>
<evidence type="ECO:0000256" key="2">
    <source>
        <dbReference type="ARBA" id="ARBA00022908"/>
    </source>
</evidence>
<name>A0A239J321_9BACT</name>
<proteinExistence type="inferred from homology"/>
<dbReference type="EMBL" id="FZOQ01000020">
    <property type="protein sequence ID" value="SNT00436.1"/>
    <property type="molecule type" value="Genomic_DNA"/>
</dbReference>
<dbReference type="Pfam" id="PF17293">
    <property type="entry name" value="Arm-DNA-bind_5"/>
    <property type="match status" value="1"/>
</dbReference>
<evidence type="ECO:0000259" key="6">
    <source>
        <dbReference type="PROSITE" id="PS51898"/>
    </source>
</evidence>
<dbReference type="InterPro" id="IPR050090">
    <property type="entry name" value="Tyrosine_recombinase_XerCD"/>
</dbReference>
<dbReference type="Pfam" id="PF13102">
    <property type="entry name" value="Phage_int_SAM_5"/>
    <property type="match status" value="1"/>
</dbReference>
<dbReference type="InterPro" id="IPR010998">
    <property type="entry name" value="Integrase_recombinase_N"/>
</dbReference>
<dbReference type="CDD" id="cd01185">
    <property type="entry name" value="INTN1_C_like"/>
    <property type="match status" value="1"/>
</dbReference>
<keyword evidence="2" id="KW-0229">DNA integration</keyword>
<dbReference type="Pfam" id="PF00589">
    <property type="entry name" value="Phage_integrase"/>
    <property type="match status" value="1"/>
</dbReference>
<dbReference type="Gene3D" id="1.10.150.130">
    <property type="match status" value="1"/>
</dbReference>
<dbReference type="Gene3D" id="1.10.443.10">
    <property type="entry name" value="Intergrase catalytic core"/>
    <property type="match status" value="1"/>
</dbReference>
<dbReference type="InterPro" id="IPR025269">
    <property type="entry name" value="SAM-like_dom"/>
</dbReference>
<gene>
    <name evidence="8" type="ORF">SAMN06296052_12029</name>
</gene>
<keyword evidence="4" id="KW-0233">DNA recombination</keyword>
<dbReference type="SUPFAM" id="SSF56349">
    <property type="entry name" value="DNA breaking-rejoining enzymes"/>
    <property type="match status" value="1"/>
</dbReference>
<keyword evidence="9" id="KW-1185">Reference proteome</keyword>
<evidence type="ECO:0000256" key="3">
    <source>
        <dbReference type="ARBA" id="ARBA00023125"/>
    </source>
</evidence>
<dbReference type="RefSeq" id="WP_089320760.1">
    <property type="nucleotide sequence ID" value="NZ_FZOQ01000020.1"/>
</dbReference>
<evidence type="ECO:0000313" key="9">
    <source>
        <dbReference type="Proteomes" id="UP000198432"/>
    </source>
</evidence>
<accession>A0A239J321</accession>